<dbReference type="InterPro" id="IPR001753">
    <property type="entry name" value="Enoyl-CoA_hydra/iso"/>
</dbReference>
<keyword evidence="3" id="KW-1185">Reference proteome</keyword>
<dbReference type="Proteomes" id="UP000655523">
    <property type="component" value="Unassembled WGS sequence"/>
</dbReference>
<dbReference type="InterPro" id="IPR029045">
    <property type="entry name" value="ClpP/crotonase-like_dom_sf"/>
</dbReference>
<dbReference type="SUPFAM" id="SSF52096">
    <property type="entry name" value="ClpP/crotonase"/>
    <property type="match status" value="1"/>
</dbReference>
<keyword evidence="2" id="KW-0413">Isomerase</keyword>
<dbReference type="Gene3D" id="1.10.12.10">
    <property type="entry name" value="Lyase 2-enoyl-coa Hydratase, Chain A, domain 2"/>
    <property type="match status" value="1"/>
</dbReference>
<name>A0A972SKR3_9BURK</name>
<sequence length="268" mass="28588">MNAITAKFEQIIVAGHDGVGTITLNNPVLKNAATPAMVREIMAALDAFEAPDSGVRCIVMSGSGNAFCSGGSLRPGDSENTGPADAGYTLEATHNPLILRLRGLTVPFITAVNGAAVGFGASLALMGDLVLAASSSFFLHGFRNVGLIPDGGATWMLPRVIGRARAMEMSLLGERLSAAQAFEWGIVNRVYEDDELIAQVRRVAVSIATGPTRSFAITRRLYWDGAERCFEEQLAAERQAQRAVGATEDYQEGVAAFRQRRAPVFKGR</sequence>
<dbReference type="PANTHER" id="PTHR43459:SF1">
    <property type="entry name" value="EG:BACN32G11.4 PROTEIN"/>
    <property type="match status" value="1"/>
</dbReference>
<dbReference type="GO" id="GO:0004300">
    <property type="term" value="F:enoyl-CoA hydratase activity"/>
    <property type="evidence" value="ECO:0007669"/>
    <property type="project" value="UniProtKB-EC"/>
</dbReference>
<dbReference type="EC" id="4.2.1.17" evidence="2"/>
<comment type="similarity">
    <text evidence="1">Belongs to the enoyl-CoA hydratase/isomerase family.</text>
</comment>
<dbReference type="CDD" id="cd06558">
    <property type="entry name" value="crotonase-like"/>
    <property type="match status" value="1"/>
</dbReference>
<proteinExistence type="inferred from homology"/>
<dbReference type="EMBL" id="WOEZ01000044">
    <property type="protein sequence ID" value="NPT54870.1"/>
    <property type="molecule type" value="Genomic_DNA"/>
</dbReference>
<dbReference type="AlphaFoldDB" id="A0A972SKR3"/>
<evidence type="ECO:0000313" key="2">
    <source>
        <dbReference type="EMBL" id="NPT54870.1"/>
    </source>
</evidence>
<evidence type="ECO:0000256" key="1">
    <source>
        <dbReference type="ARBA" id="ARBA00005254"/>
    </source>
</evidence>
<reference evidence="2 3" key="1">
    <citation type="submission" date="2019-11" db="EMBL/GenBank/DDBJ databases">
        <title>Metabolism of dissolved organic matter in forest soils.</title>
        <authorList>
            <person name="Cyle K.T."/>
            <person name="Wilhelm R.C."/>
            <person name="Martinez C.E."/>
        </authorList>
    </citation>
    <scope>NUCLEOTIDE SEQUENCE [LARGE SCALE GENOMIC DNA]</scope>
    <source>
        <strain evidence="2 3">5N</strain>
    </source>
</reference>
<keyword evidence="2" id="KW-0456">Lyase</keyword>
<protein>
    <submittedName>
        <fullName evidence="2">2-(1,2-epoxy-1,2-dihydrophenyl)acetyl-CoA isomerase</fullName>
        <ecNumber evidence="2">4.2.1.17</ecNumber>
    </submittedName>
</protein>
<comment type="caution">
    <text evidence="2">The sequence shown here is derived from an EMBL/GenBank/DDBJ whole genome shotgun (WGS) entry which is preliminary data.</text>
</comment>
<dbReference type="PANTHER" id="PTHR43459">
    <property type="entry name" value="ENOYL-COA HYDRATASE"/>
    <property type="match status" value="1"/>
</dbReference>
<accession>A0A972SKR3</accession>
<dbReference type="RefSeq" id="WP_172162795.1">
    <property type="nucleotide sequence ID" value="NZ_WOEZ01000044.1"/>
</dbReference>
<dbReference type="InterPro" id="IPR014748">
    <property type="entry name" value="Enoyl-CoA_hydra_C"/>
</dbReference>
<dbReference type="Pfam" id="PF00378">
    <property type="entry name" value="ECH_1"/>
    <property type="match status" value="1"/>
</dbReference>
<dbReference type="GO" id="GO:0016853">
    <property type="term" value="F:isomerase activity"/>
    <property type="evidence" value="ECO:0007669"/>
    <property type="project" value="UniProtKB-KW"/>
</dbReference>
<evidence type="ECO:0000313" key="3">
    <source>
        <dbReference type="Proteomes" id="UP000655523"/>
    </source>
</evidence>
<dbReference type="Gene3D" id="3.90.226.10">
    <property type="entry name" value="2-enoyl-CoA Hydratase, Chain A, domain 1"/>
    <property type="match status" value="1"/>
</dbReference>
<organism evidence="2 3">
    <name type="scientific">Paraburkholderia elongata</name>
    <dbReference type="NCBI Taxonomy" id="2675747"/>
    <lineage>
        <taxon>Bacteria</taxon>
        <taxon>Pseudomonadati</taxon>
        <taxon>Pseudomonadota</taxon>
        <taxon>Betaproteobacteria</taxon>
        <taxon>Burkholderiales</taxon>
        <taxon>Burkholderiaceae</taxon>
        <taxon>Paraburkholderia</taxon>
    </lineage>
</organism>
<gene>
    <name evidence="2" type="ORF">GNZ13_09665</name>
</gene>